<dbReference type="PANTHER" id="PTHR38753">
    <property type="entry name" value="SLR1441 PROTEIN"/>
    <property type="match status" value="1"/>
</dbReference>
<dbReference type="EMBL" id="CP001251">
    <property type="protein sequence ID" value="ACK41691.1"/>
    <property type="molecule type" value="Genomic_DNA"/>
</dbReference>
<evidence type="ECO:0000313" key="2">
    <source>
        <dbReference type="EMBL" id="ACK41691.1"/>
    </source>
</evidence>
<sequence length="251" mass="29366">MAIPKEELYPIVREIVLQELEVRIPIHKEIVDLKSAVERLISAQEKTEERIEELVQAQRRTEERLEALTEAQRKSEERIARLETAVEALTEAQRKTEEEIRELTLAMKNMQKQINGIAKELGELSHSIDFQLEDRAYRSLPYLLKRDFGIEVKERLIRKFIENKKGEPMEINILGKGERDGKEIFIVGEAKANLSLRHIIDFIDRLKDIREVIEGAIFPIIVTYMTEPETEEFAKSKGITIYYSYDFESIY</sequence>
<accession>B8DZ65</accession>
<reference evidence="3" key="1">
    <citation type="journal article" date="2016" name="Front. Microbiol.">
        <title>The complete genome sequence of hyperthermophile Dictyoglomus turgidum DSM 6724 reveals a specialized carbohydrate fermentor.</title>
        <authorList>
            <person name="Brumm P.J."/>
            <person name="Gowda K."/>
            <person name="Robb F.T."/>
            <person name="Mead D.A."/>
        </authorList>
    </citation>
    <scope>NUCLEOTIDE SEQUENCE [LARGE SCALE GENOMIC DNA]</scope>
    <source>
        <strain evidence="3">DSM 6724 / Z-1310</strain>
    </source>
</reference>
<dbReference type="HOGENOM" id="CLU_086284_0_0_0"/>
<dbReference type="STRING" id="515635.Dtur_0387"/>
<dbReference type="EnsemblBacteria" id="ACK41691">
    <property type="protein sequence ID" value="ACK41691"/>
    <property type="gene ID" value="Dtur_0387"/>
</dbReference>
<dbReference type="Gene3D" id="3.40.50.300">
    <property type="entry name" value="P-loop containing nucleotide triphosphate hydrolases"/>
    <property type="match status" value="1"/>
</dbReference>
<evidence type="ECO:0008006" key="4">
    <source>
        <dbReference type="Google" id="ProtNLM"/>
    </source>
</evidence>
<dbReference type="RefSeq" id="WP_012582776.1">
    <property type="nucleotide sequence ID" value="NC_011661.1"/>
</dbReference>
<dbReference type="OrthoDB" id="5498961at2"/>
<feature type="coiled-coil region" evidence="1">
    <location>
        <begin position="30"/>
        <end position="120"/>
    </location>
</feature>
<name>B8DZ65_DICTD</name>
<evidence type="ECO:0000313" key="3">
    <source>
        <dbReference type="Proteomes" id="UP000007719"/>
    </source>
</evidence>
<dbReference type="eggNOG" id="COG4372">
    <property type="taxonomic scope" value="Bacteria"/>
</dbReference>
<proteinExistence type="predicted"/>
<protein>
    <recommendedName>
        <fullName evidence="4">Chordopoxvirus fusion protein</fullName>
    </recommendedName>
</protein>
<keyword evidence="1" id="KW-0175">Coiled coil</keyword>
<evidence type="ECO:0000256" key="1">
    <source>
        <dbReference type="SAM" id="Coils"/>
    </source>
</evidence>
<gene>
    <name evidence="2" type="ordered locus">Dtur_0387</name>
</gene>
<keyword evidence="3" id="KW-1185">Reference proteome</keyword>
<dbReference type="InterPro" id="IPR027417">
    <property type="entry name" value="P-loop_NTPase"/>
</dbReference>
<dbReference type="Proteomes" id="UP000007719">
    <property type="component" value="Chromosome"/>
</dbReference>
<organism evidence="2 3">
    <name type="scientific">Dictyoglomus turgidum (strain DSM 6724 / Z-1310)</name>
    <dbReference type="NCBI Taxonomy" id="515635"/>
    <lineage>
        <taxon>Bacteria</taxon>
        <taxon>Pseudomonadati</taxon>
        <taxon>Dictyoglomota</taxon>
        <taxon>Dictyoglomia</taxon>
        <taxon>Dictyoglomales</taxon>
        <taxon>Dictyoglomaceae</taxon>
        <taxon>Dictyoglomus</taxon>
    </lineage>
</organism>
<dbReference type="InParanoid" id="B8DZ65"/>
<dbReference type="AlphaFoldDB" id="B8DZ65"/>
<dbReference type="PANTHER" id="PTHR38753:SF1">
    <property type="entry name" value="SLR1441 PROTEIN"/>
    <property type="match status" value="1"/>
</dbReference>
<dbReference type="KEGG" id="dtu:Dtur_0387"/>